<dbReference type="PROSITE" id="PS01131">
    <property type="entry name" value="RRNA_A_DIMETH"/>
    <property type="match status" value="1"/>
</dbReference>
<dbReference type="Gene3D" id="3.40.1010.10">
    <property type="entry name" value="Cobalt-precorrin-4 Transmethylase, Domain 1"/>
    <property type="match status" value="1"/>
</dbReference>
<dbReference type="InterPro" id="IPR029063">
    <property type="entry name" value="SAM-dependent_MTases_sf"/>
</dbReference>
<dbReference type="InterPro" id="IPR035996">
    <property type="entry name" value="4pyrrol_Methylase_sf"/>
</dbReference>
<evidence type="ECO:0000259" key="6">
    <source>
        <dbReference type="Pfam" id="PF00590"/>
    </source>
</evidence>
<comment type="pathway">
    <text evidence="1">Cofactor biosynthesis; adenosylcobalamin biosynthesis.</text>
</comment>
<dbReference type="AlphaFoldDB" id="A0A291TCI6"/>
<protein>
    <submittedName>
        <fullName evidence="7">Cobalamin biosynthesis bifunctional protein CbiET</fullName>
    </submittedName>
</protein>
<dbReference type="InterPro" id="IPR014777">
    <property type="entry name" value="4pyrrole_Mease_sub1"/>
</dbReference>
<dbReference type="GO" id="GO:0009236">
    <property type="term" value="P:cobalamin biosynthetic process"/>
    <property type="evidence" value="ECO:0007669"/>
    <property type="project" value="UniProtKB-UniPathway"/>
</dbReference>
<dbReference type="PANTHER" id="PTHR43182:SF1">
    <property type="entry name" value="COBALT-PRECORRIN-7 C(5)-METHYLTRANSFERASE"/>
    <property type="match status" value="1"/>
</dbReference>
<dbReference type="InterPro" id="IPR006365">
    <property type="entry name" value="Cbl_synth_CobL"/>
</dbReference>
<dbReference type="InterPro" id="IPR014776">
    <property type="entry name" value="4pyrrole_Mease_sub2"/>
</dbReference>
<dbReference type="InterPro" id="IPR050714">
    <property type="entry name" value="Cobalamin_biosynth_MTase"/>
</dbReference>
<dbReference type="InterPro" id="IPR014008">
    <property type="entry name" value="Cbl_synth_MTase_CbiT"/>
</dbReference>
<dbReference type="InterPro" id="IPR020596">
    <property type="entry name" value="rRNA_Ade_Mease_Trfase_CS"/>
</dbReference>
<dbReference type="SUPFAM" id="SSF53790">
    <property type="entry name" value="Tetrapyrrole methylase"/>
    <property type="match status" value="1"/>
</dbReference>
<dbReference type="EMBL" id="CP023819">
    <property type="protein sequence ID" value="ATL90691.1"/>
    <property type="molecule type" value="Genomic_DNA"/>
</dbReference>
<dbReference type="Proteomes" id="UP000223709">
    <property type="component" value="Chromosome"/>
</dbReference>
<reference evidence="7 8" key="1">
    <citation type="submission" date="2017-10" db="EMBL/GenBank/DDBJ databases">
        <title>Complete Genome Sequence of Faecalibacterium prausnitzii isolated from the gut of healthy adult Indian.</title>
        <authorList>
            <person name="Bag S."/>
            <person name="Ghosh T.S."/>
            <person name="Das B."/>
        </authorList>
    </citation>
    <scope>NUCLEOTIDE SEQUENCE [LARGE SCALE GENOMIC DNA]</scope>
    <source>
        <strain evidence="7 8">Indica</strain>
    </source>
</reference>
<evidence type="ECO:0000313" key="7">
    <source>
        <dbReference type="EMBL" id="ATL90691.1"/>
    </source>
</evidence>
<dbReference type="GO" id="GO:0000179">
    <property type="term" value="F:rRNA (adenine-N6,N6-)-dimethyltransferase activity"/>
    <property type="evidence" value="ECO:0007669"/>
    <property type="project" value="InterPro"/>
</dbReference>
<dbReference type="NCBIfam" id="TIGR02469">
    <property type="entry name" value="CbiT"/>
    <property type="match status" value="1"/>
</dbReference>
<keyword evidence="5" id="KW-0949">S-adenosyl-L-methionine</keyword>
<evidence type="ECO:0000256" key="5">
    <source>
        <dbReference type="ARBA" id="ARBA00022691"/>
    </source>
</evidence>
<accession>A0A291TCI6</accession>
<name>A0A291TCI6_9FIRM</name>
<keyword evidence="2" id="KW-0169">Cobalamin biosynthesis</keyword>
<dbReference type="Gene3D" id="3.40.50.150">
    <property type="entry name" value="Vaccinia Virus protein VP39"/>
    <property type="match status" value="1"/>
</dbReference>
<organism evidence="7 8">
    <name type="scientific">Faecalibacterium prausnitzii</name>
    <dbReference type="NCBI Taxonomy" id="853"/>
    <lineage>
        <taxon>Bacteria</taxon>
        <taxon>Bacillati</taxon>
        <taxon>Bacillota</taxon>
        <taxon>Clostridia</taxon>
        <taxon>Eubacteriales</taxon>
        <taxon>Oscillospiraceae</taxon>
        <taxon>Faecalibacterium</taxon>
    </lineage>
</organism>
<evidence type="ECO:0000256" key="3">
    <source>
        <dbReference type="ARBA" id="ARBA00022603"/>
    </source>
</evidence>
<dbReference type="NCBIfam" id="TIGR02467">
    <property type="entry name" value="CbiE"/>
    <property type="match status" value="1"/>
</dbReference>
<evidence type="ECO:0000256" key="4">
    <source>
        <dbReference type="ARBA" id="ARBA00022679"/>
    </source>
</evidence>
<dbReference type="GO" id="GO:0008276">
    <property type="term" value="F:protein methyltransferase activity"/>
    <property type="evidence" value="ECO:0007669"/>
    <property type="project" value="InterPro"/>
</dbReference>
<keyword evidence="3" id="KW-0489">Methyltransferase</keyword>
<keyword evidence="4" id="KW-0808">Transferase</keyword>
<dbReference type="InterPro" id="IPR000878">
    <property type="entry name" value="4pyrrol_Mease"/>
</dbReference>
<dbReference type="InterPro" id="IPR012818">
    <property type="entry name" value="CbiE"/>
</dbReference>
<dbReference type="Gene3D" id="3.30.950.10">
    <property type="entry name" value="Methyltransferase, Cobalt-precorrin-4 Transmethylase, Domain 2"/>
    <property type="match status" value="1"/>
</dbReference>
<proteinExistence type="predicted"/>
<dbReference type="Pfam" id="PF00590">
    <property type="entry name" value="TP_methylase"/>
    <property type="match status" value="1"/>
</dbReference>
<dbReference type="PIRSF" id="PIRSF036428">
    <property type="entry name" value="CobL"/>
    <property type="match status" value="1"/>
</dbReference>
<dbReference type="RefSeq" id="WP_098924477.1">
    <property type="nucleotide sequence ID" value="NZ_CP023819.1"/>
</dbReference>
<feature type="domain" description="Tetrapyrrole methylase" evidence="6">
    <location>
        <begin position="1"/>
        <end position="191"/>
    </location>
</feature>
<dbReference type="PANTHER" id="PTHR43182">
    <property type="entry name" value="COBALT-PRECORRIN-6B C(15)-METHYLTRANSFERASE (DECARBOXYLATING)"/>
    <property type="match status" value="1"/>
</dbReference>
<sequence length="400" mass="41535">MITLIGMGSGTPESLTAQGLAALQNAGLILGAKRLLEQLPQGCTEHRKALYQPEDVLAALAADPEVDAALVYSGDTGFYSGAAQLLPMLRAFGISCRVLPGLSSVQLLAAAVGRSWQEWKLVSAHGCACDPVAECLTAGGKPVFFLTGGAETPASLCGRLAAAGLGDAHVLVGEELGRAEEKILFGTAQEFAQKQFASLSVLLVEHLPQPPRRVPGFPDEAFHRGEVPMTKQEVRAAALAKLAVQPGDTLWDVGAGTGSVSVELALAAPRGHVYAVECDPEACGLIRQNRETFHACNLTLVEGRAPAALADLPAPDAVFIGGTKGGMEAVVDTVLARNPNARICISAIALETLSAAVAALTAHGLAAEVTQIAVSRTRPAGRLHLLMANNPVFLITGERK</sequence>
<dbReference type="SUPFAM" id="SSF53335">
    <property type="entry name" value="S-adenosyl-L-methionine-dependent methyltransferases"/>
    <property type="match status" value="1"/>
</dbReference>
<dbReference type="CDD" id="cd11644">
    <property type="entry name" value="Precorrin-6Y-MT"/>
    <property type="match status" value="1"/>
</dbReference>
<dbReference type="UniPathway" id="UPA00148"/>
<evidence type="ECO:0000313" key="8">
    <source>
        <dbReference type="Proteomes" id="UP000223709"/>
    </source>
</evidence>
<gene>
    <name evidence="7" type="ORF">CRH10_10480</name>
</gene>
<evidence type="ECO:0000256" key="1">
    <source>
        <dbReference type="ARBA" id="ARBA00004953"/>
    </source>
</evidence>
<evidence type="ECO:0000256" key="2">
    <source>
        <dbReference type="ARBA" id="ARBA00022573"/>
    </source>
</evidence>
<dbReference type="CDD" id="cd02440">
    <property type="entry name" value="AdoMet_MTases"/>
    <property type="match status" value="1"/>
</dbReference>